<evidence type="ECO:0000313" key="5">
    <source>
        <dbReference type="Proteomes" id="UP000001918"/>
    </source>
</evidence>
<keyword evidence="2" id="KW-0472">Membrane</keyword>
<organism evidence="4 5">
    <name type="scientific">Thermomonospora curvata (strain ATCC 19995 / DSM 43183 / JCM 3096 / KCTC 9072 / NBRC 15933 / NCIMB 10081 / Henssen B9)</name>
    <dbReference type="NCBI Taxonomy" id="471852"/>
    <lineage>
        <taxon>Bacteria</taxon>
        <taxon>Bacillati</taxon>
        <taxon>Actinomycetota</taxon>
        <taxon>Actinomycetes</taxon>
        <taxon>Streptosporangiales</taxon>
        <taxon>Thermomonosporaceae</taxon>
        <taxon>Thermomonospora</taxon>
    </lineage>
</organism>
<protein>
    <submittedName>
        <fullName evidence="4">Peptidase M23</fullName>
    </submittedName>
</protein>
<accession>D1A1T3</accession>
<dbReference type="STRING" id="471852.Tcur_2205"/>
<feature type="domain" description="M23ase beta-sheet core" evidence="3">
    <location>
        <begin position="179"/>
        <end position="238"/>
    </location>
</feature>
<feature type="transmembrane region" description="Helical" evidence="2">
    <location>
        <begin position="35"/>
        <end position="57"/>
    </location>
</feature>
<keyword evidence="5" id="KW-1185">Reference proteome</keyword>
<keyword evidence="2" id="KW-0812">Transmembrane</keyword>
<dbReference type="OrthoDB" id="9809488at2"/>
<dbReference type="PANTHER" id="PTHR21666:SF270">
    <property type="entry name" value="MUREIN HYDROLASE ACTIVATOR ENVC"/>
    <property type="match status" value="1"/>
</dbReference>
<feature type="region of interest" description="Disordered" evidence="1">
    <location>
        <begin position="269"/>
        <end position="295"/>
    </location>
</feature>
<dbReference type="Proteomes" id="UP000001918">
    <property type="component" value="Chromosome"/>
</dbReference>
<evidence type="ECO:0000256" key="1">
    <source>
        <dbReference type="SAM" id="MobiDB-lite"/>
    </source>
</evidence>
<keyword evidence="2" id="KW-1133">Transmembrane helix</keyword>
<dbReference type="CDD" id="cd12797">
    <property type="entry name" value="M23_peptidase"/>
    <property type="match status" value="1"/>
</dbReference>
<evidence type="ECO:0000313" key="4">
    <source>
        <dbReference type="EMBL" id="ACY97771.1"/>
    </source>
</evidence>
<feature type="transmembrane region" description="Helical" evidence="2">
    <location>
        <begin position="12"/>
        <end position="29"/>
    </location>
</feature>
<dbReference type="PANTHER" id="PTHR21666">
    <property type="entry name" value="PEPTIDASE-RELATED"/>
    <property type="match status" value="1"/>
</dbReference>
<name>D1A1T3_THECD</name>
<dbReference type="eggNOG" id="COG0739">
    <property type="taxonomic scope" value="Bacteria"/>
</dbReference>
<dbReference type="HOGENOM" id="CLU_075482_1_0_11"/>
<dbReference type="Pfam" id="PF01551">
    <property type="entry name" value="Peptidase_M23"/>
    <property type="match status" value="1"/>
</dbReference>
<evidence type="ECO:0000259" key="3">
    <source>
        <dbReference type="Pfam" id="PF01551"/>
    </source>
</evidence>
<dbReference type="KEGG" id="tcu:Tcur_2205"/>
<dbReference type="InterPro" id="IPR050570">
    <property type="entry name" value="Cell_wall_metabolism_enzyme"/>
</dbReference>
<dbReference type="Gene3D" id="2.70.70.10">
    <property type="entry name" value="Glucose Permease (Domain IIA)"/>
    <property type="match status" value="1"/>
</dbReference>
<dbReference type="RefSeq" id="WP_012852555.1">
    <property type="nucleotide sequence ID" value="NC_013510.1"/>
</dbReference>
<evidence type="ECO:0000256" key="2">
    <source>
        <dbReference type="SAM" id="Phobius"/>
    </source>
</evidence>
<reference evidence="4 5" key="1">
    <citation type="journal article" date="2011" name="Stand. Genomic Sci.">
        <title>Complete genome sequence of Thermomonospora curvata type strain (B9).</title>
        <authorList>
            <person name="Chertkov O."/>
            <person name="Sikorski J."/>
            <person name="Nolan M."/>
            <person name="Lapidus A."/>
            <person name="Lucas S."/>
            <person name="Del Rio T.G."/>
            <person name="Tice H."/>
            <person name="Cheng J.F."/>
            <person name="Goodwin L."/>
            <person name="Pitluck S."/>
            <person name="Liolios K."/>
            <person name="Ivanova N."/>
            <person name="Mavromatis K."/>
            <person name="Mikhailova N."/>
            <person name="Ovchinnikova G."/>
            <person name="Pati A."/>
            <person name="Chen A."/>
            <person name="Palaniappan K."/>
            <person name="Djao O.D."/>
            <person name="Land M."/>
            <person name="Hauser L."/>
            <person name="Chang Y.J."/>
            <person name="Jeffries C.D."/>
            <person name="Brettin T."/>
            <person name="Han C."/>
            <person name="Detter J.C."/>
            <person name="Rohde M."/>
            <person name="Goker M."/>
            <person name="Woyke T."/>
            <person name="Bristow J."/>
            <person name="Eisen J.A."/>
            <person name="Markowitz V."/>
            <person name="Hugenholtz P."/>
            <person name="Klenk H.P."/>
            <person name="Kyrpides N.C."/>
        </authorList>
    </citation>
    <scope>NUCLEOTIDE SEQUENCE [LARGE SCALE GENOMIC DNA]</scope>
    <source>
        <strain evidence="5">ATCC 19995 / DSM 43183 / JCM 3096 / KCTC 9072 / NBRC 15933 / NCIMB 10081 / Henssen B9</strain>
    </source>
</reference>
<gene>
    <name evidence="4" type="ordered locus">Tcur_2205</name>
</gene>
<dbReference type="SUPFAM" id="SSF51261">
    <property type="entry name" value="Duplicated hybrid motif"/>
    <property type="match status" value="1"/>
</dbReference>
<dbReference type="GO" id="GO:0004222">
    <property type="term" value="F:metalloendopeptidase activity"/>
    <property type="evidence" value="ECO:0007669"/>
    <property type="project" value="TreeGrafter"/>
</dbReference>
<dbReference type="AlphaFoldDB" id="D1A1T3"/>
<proteinExistence type="predicted"/>
<dbReference type="InterPro" id="IPR011055">
    <property type="entry name" value="Dup_hybrid_motif"/>
</dbReference>
<sequence length="295" mass="31875">MNGRLAGRLARVRTPLLLIGVVLSFSARFHEAGWVGWAGLAMILAGLTLVLMPGGAVRRPPIAVRAPVEGRWMAVNSPADRVPSHGTHEFGQSHAIDLIYQPDPDVQWKSVRLWPPARRARSFPSYGRPILSPADAVVVRAVDGQRDHWSRNSWPGLAYLFLVEGIVRGIGAVISPRFVLGNHVILKLDEGVYAALAHLRRGSLRVRPGQRVRAGQQIAECGNSGNSAEPHLHFQLMDSPRTAIAAGLPFAFAYRIDGTEHYGVPKGRQAFTAGPAGRTGGPGRVDAGAWAKERG</sequence>
<dbReference type="InterPro" id="IPR016047">
    <property type="entry name" value="M23ase_b-sheet_dom"/>
</dbReference>
<dbReference type="EMBL" id="CP001738">
    <property type="protein sequence ID" value="ACY97771.1"/>
    <property type="molecule type" value="Genomic_DNA"/>
</dbReference>